<dbReference type="Proteomes" id="UP000183629">
    <property type="component" value="Unassembled WGS sequence"/>
</dbReference>
<dbReference type="GO" id="GO:0015074">
    <property type="term" value="P:DNA integration"/>
    <property type="evidence" value="ECO:0007669"/>
    <property type="project" value="InterPro"/>
</dbReference>
<dbReference type="EMBL" id="FPBN01000005">
    <property type="protein sequence ID" value="SFU73558.1"/>
    <property type="molecule type" value="Genomic_DNA"/>
</dbReference>
<organism evidence="3 4">
    <name type="scientific">Streptococcus gallolyticus</name>
    <dbReference type="NCBI Taxonomy" id="315405"/>
    <lineage>
        <taxon>Bacteria</taxon>
        <taxon>Bacillati</taxon>
        <taxon>Bacillota</taxon>
        <taxon>Bacilli</taxon>
        <taxon>Lactobacillales</taxon>
        <taxon>Streptococcaceae</taxon>
        <taxon>Streptococcus</taxon>
    </lineage>
</organism>
<dbReference type="AlphaFoldDB" id="A0A1I7IKY2"/>
<name>A0A1I7IKY2_9STRE</name>
<evidence type="ECO:0000256" key="1">
    <source>
        <dbReference type="ARBA" id="ARBA00023172"/>
    </source>
</evidence>
<keyword evidence="4" id="KW-1185">Reference proteome</keyword>
<evidence type="ECO:0000313" key="4">
    <source>
        <dbReference type="Proteomes" id="UP000183629"/>
    </source>
</evidence>
<keyword evidence="1" id="KW-0233">DNA recombination</keyword>
<dbReference type="InterPro" id="IPR013762">
    <property type="entry name" value="Integrase-like_cat_sf"/>
</dbReference>
<evidence type="ECO:0000259" key="2">
    <source>
        <dbReference type="PROSITE" id="PS51898"/>
    </source>
</evidence>
<dbReference type="InterPro" id="IPR002104">
    <property type="entry name" value="Integrase_catalytic"/>
</dbReference>
<dbReference type="GO" id="GO:0006310">
    <property type="term" value="P:DNA recombination"/>
    <property type="evidence" value="ECO:0007669"/>
    <property type="project" value="UniProtKB-KW"/>
</dbReference>
<feature type="domain" description="Tyr recombinase" evidence="2">
    <location>
        <begin position="1"/>
        <end position="40"/>
    </location>
</feature>
<protein>
    <recommendedName>
        <fullName evidence="2">Tyr recombinase domain-containing protein</fullName>
    </recommendedName>
</protein>
<reference evidence="4" key="1">
    <citation type="submission" date="2016-10" db="EMBL/GenBank/DDBJ databases">
        <authorList>
            <person name="Varghese N."/>
            <person name="Submissions S."/>
        </authorList>
    </citation>
    <scope>NUCLEOTIDE SEQUENCE [LARGE SCALE GENOMIC DNA]</scope>
    <source>
        <strain evidence="4">LMG 15572</strain>
    </source>
</reference>
<dbReference type="GO" id="GO:0003677">
    <property type="term" value="F:DNA binding"/>
    <property type="evidence" value="ECO:0007669"/>
    <property type="project" value="InterPro"/>
</dbReference>
<proteinExistence type="predicted"/>
<dbReference type="InterPro" id="IPR011010">
    <property type="entry name" value="DNA_brk_join_enz"/>
</dbReference>
<dbReference type="Gene3D" id="1.10.443.10">
    <property type="entry name" value="Intergrase catalytic core"/>
    <property type="match status" value="1"/>
</dbReference>
<dbReference type="SUPFAM" id="SSF56349">
    <property type="entry name" value="DNA breaking-rejoining enzymes"/>
    <property type="match status" value="1"/>
</dbReference>
<gene>
    <name evidence="3" type="ORF">SAMN05660328_10591</name>
</gene>
<dbReference type="PROSITE" id="PS51898">
    <property type="entry name" value="TYR_RECOMBINASE"/>
    <property type="match status" value="1"/>
</dbReference>
<sequence length="51" mass="5816">MLNAGANWKELQTRMGHKTIKTTMDTYAELAPKKKAETVDIYLKQIAKFTS</sequence>
<accession>A0A1I7IKY2</accession>
<evidence type="ECO:0000313" key="3">
    <source>
        <dbReference type="EMBL" id="SFU73558.1"/>
    </source>
</evidence>